<keyword evidence="7" id="KW-1185">Reference proteome</keyword>
<dbReference type="SMART" id="SM00823">
    <property type="entry name" value="PKS_PP"/>
    <property type="match status" value="1"/>
</dbReference>
<dbReference type="GO" id="GO:0005737">
    <property type="term" value="C:cytoplasm"/>
    <property type="evidence" value="ECO:0007669"/>
    <property type="project" value="TreeGrafter"/>
</dbReference>
<proteinExistence type="predicted"/>
<dbReference type="InterPro" id="IPR025110">
    <property type="entry name" value="AMP-bd_C"/>
</dbReference>
<dbReference type="InterPro" id="IPR045851">
    <property type="entry name" value="AMP-bd_C_sf"/>
</dbReference>
<dbReference type="Proteomes" id="UP000419138">
    <property type="component" value="Unassembled WGS sequence"/>
</dbReference>
<evidence type="ECO:0000256" key="4">
    <source>
        <dbReference type="SAM" id="MobiDB-lite"/>
    </source>
</evidence>
<keyword evidence="3" id="KW-0597">Phosphoprotein</keyword>
<dbReference type="InterPro" id="IPR020806">
    <property type="entry name" value="PKS_PP-bd"/>
</dbReference>
<dbReference type="PANTHER" id="PTHR45527">
    <property type="entry name" value="NONRIBOSOMAL PEPTIDE SYNTHETASE"/>
    <property type="match status" value="1"/>
</dbReference>
<dbReference type="GO" id="GO:0017000">
    <property type="term" value="P:antibiotic biosynthetic process"/>
    <property type="evidence" value="ECO:0007669"/>
    <property type="project" value="UniProtKB-ARBA"/>
</dbReference>
<dbReference type="OrthoDB" id="2472181at2"/>
<dbReference type="PROSITE" id="PS00455">
    <property type="entry name" value="AMP_BINDING"/>
    <property type="match status" value="1"/>
</dbReference>
<evidence type="ECO:0000313" key="7">
    <source>
        <dbReference type="Proteomes" id="UP000419138"/>
    </source>
</evidence>
<gene>
    <name evidence="6" type="ORF">FF041_09950</name>
</gene>
<dbReference type="Pfam" id="PF13193">
    <property type="entry name" value="AMP-binding_C"/>
    <property type="match status" value="1"/>
</dbReference>
<dbReference type="GO" id="GO:0008610">
    <property type="term" value="P:lipid biosynthetic process"/>
    <property type="evidence" value="ECO:0007669"/>
    <property type="project" value="UniProtKB-ARBA"/>
</dbReference>
<dbReference type="InterPro" id="IPR009081">
    <property type="entry name" value="PP-bd_ACP"/>
</dbReference>
<dbReference type="Gene3D" id="3.30.300.30">
    <property type="match status" value="1"/>
</dbReference>
<name>A0A646KEI6_STRJU</name>
<evidence type="ECO:0000256" key="2">
    <source>
        <dbReference type="ARBA" id="ARBA00022450"/>
    </source>
</evidence>
<feature type="region of interest" description="Disordered" evidence="4">
    <location>
        <begin position="773"/>
        <end position="793"/>
    </location>
</feature>
<comment type="cofactor">
    <cofactor evidence="1">
        <name>pantetheine 4'-phosphate</name>
        <dbReference type="ChEBI" id="CHEBI:47942"/>
    </cofactor>
</comment>
<dbReference type="RefSeq" id="WP_153522110.1">
    <property type="nucleotide sequence ID" value="NZ_JBEPDZ010000087.1"/>
</dbReference>
<dbReference type="Pfam" id="PF00550">
    <property type="entry name" value="PP-binding"/>
    <property type="match status" value="1"/>
</dbReference>
<dbReference type="SUPFAM" id="SSF52777">
    <property type="entry name" value="CoA-dependent acyltransferases"/>
    <property type="match status" value="2"/>
</dbReference>
<protein>
    <submittedName>
        <fullName evidence="6">Non-ribosomal peptide synthetase</fullName>
    </submittedName>
</protein>
<feature type="compositionally biased region" description="Low complexity" evidence="4">
    <location>
        <begin position="605"/>
        <end position="622"/>
    </location>
</feature>
<dbReference type="InterPro" id="IPR020845">
    <property type="entry name" value="AMP-binding_CS"/>
</dbReference>
<dbReference type="PANTHER" id="PTHR45527:SF1">
    <property type="entry name" value="FATTY ACID SYNTHASE"/>
    <property type="match status" value="1"/>
</dbReference>
<dbReference type="SUPFAM" id="SSF56801">
    <property type="entry name" value="Acetyl-CoA synthetase-like"/>
    <property type="match status" value="1"/>
</dbReference>
<dbReference type="EMBL" id="VCLA01000082">
    <property type="protein sequence ID" value="MQT00538.1"/>
    <property type="molecule type" value="Genomic_DNA"/>
</dbReference>
<dbReference type="InterPro" id="IPR023213">
    <property type="entry name" value="CAT-like_dom_sf"/>
</dbReference>
<dbReference type="Gene3D" id="3.40.50.12780">
    <property type="entry name" value="N-terminal domain of ligase-like"/>
    <property type="match status" value="1"/>
</dbReference>
<comment type="caution">
    <text evidence="6">The sequence shown here is derived from an EMBL/GenBank/DDBJ whole genome shotgun (WGS) entry which is preliminary data.</text>
</comment>
<evidence type="ECO:0000313" key="6">
    <source>
        <dbReference type="EMBL" id="MQT00538.1"/>
    </source>
</evidence>
<dbReference type="GO" id="GO:0043041">
    <property type="term" value="P:amino acid activation for nonribosomal peptide biosynthetic process"/>
    <property type="evidence" value="ECO:0007669"/>
    <property type="project" value="TreeGrafter"/>
</dbReference>
<dbReference type="InterPro" id="IPR001242">
    <property type="entry name" value="Condensation_dom"/>
</dbReference>
<dbReference type="InterPro" id="IPR000873">
    <property type="entry name" value="AMP-dep_synth/lig_dom"/>
</dbReference>
<dbReference type="SUPFAM" id="SSF47336">
    <property type="entry name" value="ACP-like"/>
    <property type="match status" value="1"/>
</dbReference>
<dbReference type="AlphaFoldDB" id="A0A646KEI6"/>
<dbReference type="InterPro" id="IPR036736">
    <property type="entry name" value="ACP-like_sf"/>
</dbReference>
<dbReference type="Gene3D" id="3.30.559.10">
    <property type="entry name" value="Chloramphenicol acetyltransferase-like domain"/>
    <property type="match status" value="1"/>
</dbReference>
<evidence type="ECO:0000256" key="3">
    <source>
        <dbReference type="ARBA" id="ARBA00022553"/>
    </source>
</evidence>
<dbReference type="Pfam" id="PF00501">
    <property type="entry name" value="AMP-binding"/>
    <property type="match status" value="1"/>
</dbReference>
<accession>A0A646KEI6</accession>
<dbReference type="Pfam" id="PF00668">
    <property type="entry name" value="Condensation"/>
    <property type="match status" value="1"/>
</dbReference>
<reference evidence="6 7" key="1">
    <citation type="submission" date="2019-05" db="EMBL/GenBank/DDBJ databases">
        <title>Comparative genomics and metabolomics analyses of clavulanic acid producing Streptomyces species provides insight into specialized metabolism and evolution of beta-lactam biosynthetic gene clusters.</title>
        <authorList>
            <person name="Moore M.A."/>
            <person name="Cruz-Morales P."/>
            <person name="Barona Gomez F."/>
            <person name="Kapil T."/>
        </authorList>
    </citation>
    <scope>NUCLEOTIDE SEQUENCE [LARGE SCALE GENOMIC DNA]</scope>
    <source>
        <strain evidence="6 7">NRRL 5741</strain>
    </source>
</reference>
<keyword evidence="2" id="KW-0596">Phosphopantetheine</keyword>
<feature type="region of interest" description="Disordered" evidence="4">
    <location>
        <begin position="506"/>
        <end position="528"/>
    </location>
</feature>
<dbReference type="GO" id="GO:0044550">
    <property type="term" value="P:secondary metabolite biosynthetic process"/>
    <property type="evidence" value="ECO:0007669"/>
    <property type="project" value="TreeGrafter"/>
</dbReference>
<dbReference type="Gene3D" id="1.10.1200.10">
    <property type="entry name" value="ACP-like"/>
    <property type="match status" value="1"/>
</dbReference>
<evidence type="ECO:0000259" key="5">
    <source>
        <dbReference type="PROSITE" id="PS50075"/>
    </source>
</evidence>
<organism evidence="6 7">
    <name type="scientific">Streptomyces jumonjinensis</name>
    <dbReference type="NCBI Taxonomy" id="1945"/>
    <lineage>
        <taxon>Bacteria</taxon>
        <taxon>Bacillati</taxon>
        <taxon>Actinomycetota</taxon>
        <taxon>Actinomycetes</taxon>
        <taxon>Kitasatosporales</taxon>
        <taxon>Streptomycetaceae</taxon>
        <taxon>Streptomyces</taxon>
    </lineage>
</organism>
<dbReference type="Gene3D" id="3.30.559.30">
    <property type="entry name" value="Nonribosomal peptide synthetase, condensation domain"/>
    <property type="match status" value="1"/>
</dbReference>
<dbReference type="GO" id="GO:0031177">
    <property type="term" value="F:phosphopantetheine binding"/>
    <property type="evidence" value="ECO:0007669"/>
    <property type="project" value="InterPro"/>
</dbReference>
<evidence type="ECO:0000256" key="1">
    <source>
        <dbReference type="ARBA" id="ARBA00001957"/>
    </source>
</evidence>
<dbReference type="InterPro" id="IPR042099">
    <property type="entry name" value="ANL_N_sf"/>
</dbReference>
<feature type="region of interest" description="Disordered" evidence="4">
    <location>
        <begin position="602"/>
        <end position="622"/>
    </location>
</feature>
<dbReference type="PROSITE" id="PS50075">
    <property type="entry name" value="CARRIER"/>
    <property type="match status" value="1"/>
</dbReference>
<dbReference type="GO" id="GO:0003824">
    <property type="term" value="F:catalytic activity"/>
    <property type="evidence" value="ECO:0007669"/>
    <property type="project" value="InterPro"/>
</dbReference>
<sequence length="1051" mass="111547">MRTTRARSEGTETLHGTVRRHAVTRPDAVALIHGERTVGYGELDRTADAWAHSLARHGVRPGALVPVLLPRGAELVTAILAILKLGAAYALLDPVWPDRRIQEVTGELAARILVGDPDAHGRTALPLWSVAAAPTGPTAPTGPVPGFRPADVAGTDAACVFFTSGTTGRPKGVLTPHAATARLTRPGTFARFAADTVIPLAAALPWDAFSLELWSALLSGGTSVVVDEPYLSAQALRDSVAAHAVDTVWLTSSLFNMIVDEDPDAFRGLRQVMTGGERLSVPHVRGFLRRHPDIALINGYGPVESTVFATAHRVTEADCDRPGGIPIGRPVPGTAVHLIDGEICVAGEGLALRYLNDPAQTAERFPEREIDGVTVRVYRTGDLGHADDDGLLHYRGRADRQVKIRGHRVEPAEVEAQIERLLPAVRRCRVVARRTPAGAVDGLLAFCVPVAPGDPLADAATLLRTELVHYQRPDAVVAVPAFPVTANGKLDENALLALTPRAQAPTPASIGSPAAGSTPAGSAPAATPADETAHLALVRRVFAAVLGRDGVPPDLSFVDLGGASLAAGRVCARLASELGRPVPLSRLYEHPTARTLAAWLSRSQPTPAAESGAPSPAAPSAGVPLTPMQRVYLTRHLLFPDDRSAHCAVLWSIDGDLDLDALDSAIADVHQRHQVLRASYVPAPGPTALGDASPAPVLEVLPAARDAEAAADVLRDILMEPLDITEGDVWRTVLVPLESGRSAVLGCVVHHIAFDGWSESVLAADLATAYNERRRTGRAPDRPAAPTAAETHRSRTARLALADLDRQRAWLADELTGVPELDWPGAPARMDPGPPGRRETLLDSGVTARLDAAAAHAGTTRFTLLLARYGRLLADLTGCRDFAVGTPVAQRHDSALETAVGCHIDMACVRLRGAALADGPGAAAATGRIVERVFAAQDIAFDEMVRLAKAPRTSRPPLFQTLFVLQDNAEPTLALDGLRTEFLRLPYPQLPLEVQTEVWPLADGGLRLVVNYRPDAVSHTVAQELLKGFADALRTFDTFDTFDALRSGSRS</sequence>
<feature type="domain" description="Carrier" evidence="5">
    <location>
        <begin position="529"/>
        <end position="604"/>
    </location>
</feature>